<dbReference type="GO" id="GO:0016787">
    <property type="term" value="F:hydrolase activity"/>
    <property type="evidence" value="ECO:0007669"/>
    <property type="project" value="UniProtKB-KW"/>
</dbReference>
<dbReference type="Pfam" id="PF07859">
    <property type="entry name" value="Abhydrolase_3"/>
    <property type="match status" value="1"/>
</dbReference>
<dbReference type="PANTHER" id="PTHR48081:SF8">
    <property type="entry name" value="ALPHA_BETA HYDROLASE FOLD-3 DOMAIN-CONTAINING PROTEIN-RELATED"/>
    <property type="match status" value="1"/>
</dbReference>
<evidence type="ECO:0000256" key="1">
    <source>
        <dbReference type="ARBA" id="ARBA00022801"/>
    </source>
</evidence>
<organism evidence="3 4">
    <name type="scientific">Fusarium equiseti</name>
    <name type="common">Fusarium scirpi</name>
    <dbReference type="NCBI Taxonomy" id="61235"/>
    <lineage>
        <taxon>Eukaryota</taxon>
        <taxon>Fungi</taxon>
        <taxon>Dikarya</taxon>
        <taxon>Ascomycota</taxon>
        <taxon>Pezizomycotina</taxon>
        <taxon>Sordariomycetes</taxon>
        <taxon>Hypocreomycetidae</taxon>
        <taxon>Hypocreales</taxon>
        <taxon>Nectriaceae</taxon>
        <taxon>Fusarium</taxon>
        <taxon>Fusarium incarnatum-equiseti species complex</taxon>
    </lineage>
</organism>
<sequence>MGFQKTKSDYFDLTTPFTPLPRHGHLSQKSPEYSAAEPFLREVLSELNAQSDFPSMRAVAGDPDAVIPPNGPDRYNDIVTELIQIPTRDGVIIELKAYKSIKVNRNAVLMYRMHGGKWCLGRHEVDGVDNVYAAINPDVVVVSVDYRFKCKNNSVRLGIDPERIIMSGGSAGGQLAASLALECLKDKITGVIAQVLHFPPTCHPKFFPRDKYEYGSYIQNHDDTVLDTLGMENAWDAYTPDAKPDYRHSPLLAQSFKGLPPTLIQCAGLDPLRDEALAYAEALKNDGVDVEVHCYAGAPHWFASIMTESPQSVQFYERYNSFLAKQTKG</sequence>
<gene>
    <name evidence="3" type="ORF">FEQUK3_LOCUS12058</name>
</gene>
<evidence type="ECO:0000259" key="2">
    <source>
        <dbReference type="Pfam" id="PF07859"/>
    </source>
</evidence>
<dbReference type="Proteomes" id="UP000693738">
    <property type="component" value="Unassembled WGS sequence"/>
</dbReference>
<proteinExistence type="predicted"/>
<feature type="domain" description="Alpha/beta hydrolase fold-3" evidence="2">
    <location>
        <begin position="153"/>
        <end position="303"/>
    </location>
</feature>
<evidence type="ECO:0000313" key="4">
    <source>
        <dbReference type="Proteomes" id="UP000693738"/>
    </source>
</evidence>
<dbReference type="PANTHER" id="PTHR48081">
    <property type="entry name" value="AB HYDROLASE SUPERFAMILY PROTEIN C4A8.06C"/>
    <property type="match status" value="1"/>
</dbReference>
<dbReference type="InterPro" id="IPR050300">
    <property type="entry name" value="GDXG_lipolytic_enzyme"/>
</dbReference>
<accession>A0A8J2IXB4</accession>
<evidence type="ECO:0000313" key="3">
    <source>
        <dbReference type="EMBL" id="CAG7566388.1"/>
    </source>
</evidence>
<name>A0A8J2IXB4_FUSEQ</name>
<dbReference type="InterPro" id="IPR013094">
    <property type="entry name" value="AB_hydrolase_3"/>
</dbReference>
<comment type="caution">
    <text evidence="3">The sequence shown here is derived from an EMBL/GenBank/DDBJ whole genome shotgun (WGS) entry which is preliminary data.</text>
</comment>
<reference evidence="3" key="1">
    <citation type="submission" date="2021-05" db="EMBL/GenBank/DDBJ databases">
        <authorList>
            <person name="Khan N."/>
        </authorList>
    </citation>
    <scope>NUCLEOTIDE SEQUENCE</scope>
</reference>
<protein>
    <recommendedName>
        <fullName evidence="2">Alpha/beta hydrolase fold-3 domain-containing protein</fullName>
    </recommendedName>
</protein>
<dbReference type="AlphaFoldDB" id="A0A8J2IXB4"/>
<keyword evidence="1" id="KW-0378">Hydrolase</keyword>
<dbReference type="EMBL" id="CAJSTJ010000206">
    <property type="protein sequence ID" value="CAG7566388.1"/>
    <property type="molecule type" value="Genomic_DNA"/>
</dbReference>